<comment type="caution">
    <text evidence="1">The sequence shown here is derived from an EMBL/GenBank/DDBJ whole genome shotgun (WGS) entry which is preliminary data.</text>
</comment>
<reference evidence="1 2" key="1">
    <citation type="journal article" date="2017" name="Nat. Microbiol.">
        <title>Natural product diversity associated with the nematode symbionts Photorhabdus and Xenorhabdus.</title>
        <authorList>
            <person name="Tobias N.J."/>
            <person name="Wolff H."/>
            <person name="Djahanschiri B."/>
            <person name="Grundmann F."/>
            <person name="Kronenwerth M."/>
            <person name="Shi Y.M."/>
            <person name="Simonyi S."/>
            <person name="Grun P."/>
            <person name="Shapiro-Ilan D."/>
            <person name="Pidot S.J."/>
            <person name="Stinear T.P."/>
            <person name="Ebersberger I."/>
            <person name="Bode H.B."/>
        </authorList>
    </citation>
    <scope>NUCLEOTIDE SEQUENCE [LARGE SCALE GENOMIC DNA]</scope>
    <source>
        <strain evidence="1 2">DSM 17904</strain>
    </source>
</reference>
<dbReference type="Proteomes" id="UP000222366">
    <property type="component" value="Unassembled WGS sequence"/>
</dbReference>
<gene>
    <name evidence="1" type="ORF">Xsto_03937</name>
</gene>
<proteinExistence type="predicted"/>
<organism evidence="1 2">
    <name type="scientific">Xenorhabdus stockiae</name>
    <dbReference type="NCBI Taxonomy" id="351614"/>
    <lineage>
        <taxon>Bacteria</taxon>
        <taxon>Pseudomonadati</taxon>
        <taxon>Pseudomonadota</taxon>
        <taxon>Gammaproteobacteria</taxon>
        <taxon>Enterobacterales</taxon>
        <taxon>Morganellaceae</taxon>
        <taxon>Xenorhabdus</taxon>
    </lineage>
</organism>
<dbReference type="RefSeq" id="WP_099126151.1">
    <property type="nucleotide sequence ID" value="NZ_CAWNRH010000145.1"/>
</dbReference>
<accession>A0A2D0KAN3</accession>
<name>A0A2D0KAN3_9GAMM</name>
<dbReference type="EMBL" id="NJAJ01000067">
    <property type="protein sequence ID" value="PHM60506.1"/>
    <property type="molecule type" value="Genomic_DNA"/>
</dbReference>
<evidence type="ECO:0000313" key="1">
    <source>
        <dbReference type="EMBL" id="PHM60506.1"/>
    </source>
</evidence>
<sequence length="66" mass="7577">MNEKEKLQIKISEVLNESHAIPEEKLAVMMMFSFKLLSSVQAEMINMRVSDGRVLTLKLEDNSITH</sequence>
<evidence type="ECO:0000313" key="2">
    <source>
        <dbReference type="Proteomes" id="UP000222366"/>
    </source>
</evidence>
<protein>
    <submittedName>
        <fullName evidence="1">Uncharacterized protein</fullName>
    </submittedName>
</protein>
<dbReference type="AlphaFoldDB" id="A0A2D0KAN3"/>
<keyword evidence="2" id="KW-1185">Reference proteome</keyword>